<dbReference type="Proteomes" id="UP001201985">
    <property type="component" value="Unassembled WGS sequence"/>
</dbReference>
<sequence>MATSRSLYIRVGALILAGAALSVGFLLFLTGGGLRSQSLIFETYLAESVTGLEVGAPVRYRGVQIGQVSQIGLVNAEYPPGSRNDALEAFQLVLVRLAIDPERATVDNTDAAEVAVQRGLRARLSSQGITGLAYIELDFVNPNRFAAGGEYPWTPRYAVIPSIPSTVAQVQNAAEAILNRIQQVPLEELLTGVTDIVGLVKAQVEDGDVARTLSEAAATIAALRQILEGSDLPALVTELRGVTAELRTLVGGPNTRSALASASAAADELRQSLQRLPAVITALEQTARSARNTTQDTNAELGPLLRDLRATVSNLRDTTETLRRAPGQVLFGAPPPSR</sequence>
<dbReference type="InterPro" id="IPR003399">
    <property type="entry name" value="Mce/MlaD"/>
</dbReference>
<dbReference type="Pfam" id="PF02470">
    <property type="entry name" value="MlaD"/>
    <property type="match status" value="1"/>
</dbReference>
<gene>
    <name evidence="3" type="ORF">MON41_09200</name>
</gene>
<evidence type="ECO:0000259" key="2">
    <source>
        <dbReference type="Pfam" id="PF02470"/>
    </source>
</evidence>
<keyword evidence="1" id="KW-1133">Transmembrane helix</keyword>
<name>A0ABS9W3T3_9PROT</name>
<keyword evidence="4" id="KW-1185">Reference proteome</keyword>
<evidence type="ECO:0000313" key="3">
    <source>
        <dbReference type="EMBL" id="MCI0753933.1"/>
    </source>
</evidence>
<reference evidence="3 4" key="1">
    <citation type="submission" date="2022-03" db="EMBL/GenBank/DDBJ databases">
        <title>Complete genome analysis of Roseomonas KG 17.1 : a prolific producer of plant growth promoters.</title>
        <authorList>
            <person name="Saadouli I."/>
            <person name="Najjari A."/>
            <person name="Mosbah A."/>
            <person name="Ouzari H.I."/>
        </authorList>
    </citation>
    <scope>NUCLEOTIDE SEQUENCE [LARGE SCALE GENOMIC DNA]</scope>
    <source>
        <strain evidence="3 4">KG17-1</strain>
    </source>
</reference>
<keyword evidence="1" id="KW-0812">Transmembrane</keyword>
<dbReference type="PANTHER" id="PTHR36698:SF2">
    <property type="entry name" value="MCE_MLAD DOMAIN-CONTAINING PROTEIN"/>
    <property type="match status" value="1"/>
</dbReference>
<dbReference type="EMBL" id="JALBUU010000004">
    <property type="protein sequence ID" value="MCI0753933.1"/>
    <property type="molecule type" value="Genomic_DNA"/>
</dbReference>
<evidence type="ECO:0000313" key="4">
    <source>
        <dbReference type="Proteomes" id="UP001201985"/>
    </source>
</evidence>
<comment type="caution">
    <text evidence="3">The sequence shown here is derived from an EMBL/GenBank/DDBJ whole genome shotgun (WGS) entry which is preliminary data.</text>
</comment>
<keyword evidence="1" id="KW-0472">Membrane</keyword>
<organism evidence="3 4">
    <name type="scientific">Teichococcus vastitatis</name>
    <dbReference type="NCBI Taxonomy" id="2307076"/>
    <lineage>
        <taxon>Bacteria</taxon>
        <taxon>Pseudomonadati</taxon>
        <taxon>Pseudomonadota</taxon>
        <taxon>Alphaproteobacteria</taxon>
        <taxon>Acetobacterales</taxon>
        <taxon>Roseomonadaceae</taxon>
        <taxon>Roseomonas</taxon>
    </lineage>
</organism>
<accession>A0ABS9W3T3</accession>
<protein>
    <submittedName>
        <fullName evidence="3">MlaD family protein</fullName>
    </submittedName>
</protein>
<feature type="transmembrane region" description="Helical" evidence="1">
    <location>
        <begin position="7"/>
        <end position="29"/>
    </location>
</feature>
<feature type="domain" description="Mce/MlaD" evidence="2">
    <location>
        <begin position="46"/>
        <end position="139"/>
    </location>
</feature>
<dbReference type="RefSeq" id="WP_241792863.1">
    <property type="nucleotide sequence ID" value="NZ_JALBUU010000004.1"/>
</dbReference>
<evidence type="ECO:0000256" key="1">
    <source>
        <dbReference type="SAM" id="Phobius"/>
    </source>
</evidence>
<dbReference type="PANTHER" id="PTHR36698">
    <property type="entry name" value="BLL5892 PROTEIN"/>
    <property type="match status" value="1"/>
</dbReference>
<proteinExistence type="predicted"/>